<sequence length="309" mass="33785">MDLAFLLGAKVAELALVMLAGFALVKAKLLASKDSYPLSIIGLYIISPCVIINAFQVSYTPDIKQGLLLSFAMAIFLHIILLALGRLFKKLLKLDPVEHIATIYSNSGNLIFPLVTALFGPEWVIYACGFIAVQIFLFWTHCRILLCGKSELSLKKILMNINILSIIIGLSLFILQIKLPSLITGTFSAIGIMIGPNAMLIAGMLLASIPMRMLLGSKRVYLVTLLRLIIVPFCILLIIKPLDFTHWVANADKIMMISFLATISPAAATVTQMALLFKKDANKASAIYGVTTVLCIITMPLVIAVYQLI</sequence>
<evidence type="ECO:0000256" key="7">
    <source>
        <dbReference type="SAM" id="Phobius"/>
    </source>
</evidence>
<feature type="transmembrane region" description="Helical" evidence="7">
    <location>
        <begin position="6"/>
        <end position="25"/>
    </location>
</feature>
<feature type="transmembrane region" description="Helical" evidence="7">
    <location>
        <begin position="158"/>
        <end position="177"/>
    </location>
</feature>
<accession>A0A4R2SZS7</accession>
<dbReference type="RefSeq" id="WP_131976627.1">
    <property type="nucleotide sequence ID" value="NZ_SLYB01000011.1"/>
</dbReference>
<name>A0A4R2SZS7_9PAST</name>
<dbReference type="PANTHER" id="PTHR36838">
    <property type="entry name" value="AUXIN EFFLUX CARRIER FAMILY PROTEIN"/>
    <property type="match status" value="1"/>
</dbReference>
<evidence type="ECO:0008006" key="10">
    <source>
        <dbReference type="Google" id="ProtNLM"/>
    </source>
</evidence>
<feature type="transmembrane region" description="Helical" evidence="7">
    <location>
        <begin position="183"/>
        <end position="208"/>
    </location>
</feature>
<comment type="subcellular location">
    <subcellularLocation>
        <location evidence="1">Membrane</location>
        <topology evidence="1">Multi-pass membrane protein</topology>
    </subcellularLocation>
</comment>
<evidence type="ECO:0000256" key="1">
    <source>
        <dbReference type="ARBA" id="ARBA00004141"/>
    </source>
</evidence>
<evidence type="ECO:0000256" key="4">
    <source>
        <dbReference type="ARBA" id="ARBA00022692"/>
    </source>
</evidence>
<dbReference type="GO" id="GO:0016020">
    <property type="term" value="C:membrane"/>
    <property type="evidence" value="ECO:0007669"/>
    <property type="project" value="UniProtKB-SubCell"/>
</dbReference>
<evidence type="ECO:0000313" key="9">
    <source>
        <dbReference type="Proteomes" id="UP000295763"/>
    </source>
</evidence>
<keyword evidence="2" id="KW-0813">Transport</keyword>
<keyword evidence="3" id="KW-1003">Cell membrane</keyword>
<organism evidence="8 9">
    <name type="scientific">Cricetibacter osteomyelitidis</name>
    <dbReference type="NCBI Taxonomy" id="1521931"/>
    <lineage>
        <taxon>Bacteria</taxon>
        <taxon>Pseudomonadati</taxon>
        <taxon>Pseudomonadota</taxon>
        <taxon>Gammaproteobacteria</taxon>
        <taxon>Pasteurellales</taxon>
        <taxon>Pasteurellaceae</taxon>
        <taxon>Cricetibacter</taxon>
    </lineage>
</organism>
<proteinExistence type="predicted"/>
<feature type="transmembrane region" description="Helical" evidence="7">
    <location>
        <begin position="254"/>
        <end position="277"/>
    </location>
</feature>
<feature type="transmembrane region" description="Helical" evidence="7">
    <location>
        <begin position="67"/>
        <end position="88"/>
    </location>
</feature>
<feature type="transmembrane region" description="Helical" evidence="7">
    <location>
        <begin position="37"/>
        <end position="55"/>
    </location>
</feature>
<dbReference type="Proteomes" id="UP000295763">
    <property type="component" value="Unassembled WGS sequence"/>
</dbReference>
<reference evidence="8 9" key="1">
    <citation type="submission" date="2019-03" db="EMBL/GenBank/DDBJ databases">
        <title>Genomic Encyclopedia of Type Strains, Phase IV (KMG-IV): sequencing the most valuable type-strain genomes for metagenomic binning, comparative biology and taxonomic classification.</title>
        <authorList>
            <person name="Goeker M."/>
        </authorList>
    </citation>
    <scope>NUCLEOTIDE SEQUENCE [LARGE SCALE GENOMIC DNA]</scope>
    <source>
        <strain evidence="8 9">DSM 28404</strain>
    </source>
</reference>
<dbReference type="AlphaFoldDB" id="A0A4R2SZS7"/>
<dbReference type="EMBL" id="SLYB01000011">
    <property type="protein sequence ID" value="TCP95075.1"/>
    <property type="molecule type" value="Genomic_DNA"/>
</dbReference>
<dbReference type="OrthoDB" id="9798064at2"/>
<evidence type="ECO:0000256" key="3">
    <source>
        <dbReference type="ARBA" id="ARBA00022475"/>
    </source>
</evidence>
<protein>
    <recommendedName>
        <fullName evidence="10">Permease</fullName>
    </recommendedName>
</protein>
<evidence type="ECO:0000256" key="6">
    <source>
        <dbReference type="ARBA" id="ARBA00023136"/>
    </source>
</evidence>
<evidence type="ECO:0000256" key="2">
    <source>
        <dbReference type="ARBA" id="ARBA00022448"/>
    </source>
</evidence>
<keyword evidence="9" id="KW-1185">Reference proteome</keyword>
<feature type="transmembrane region" description="Helical" evidence="7">
    <location>
        <begin position="220"/>
        <end position="242"/>
    </location>
</feature>
<evidence type="ECO:0000313" key="8">
    <source>
        <dbReference type="EMBL" id="TCP95075.1"/>
    </source>
</evidence>
<gene>
    <name evidence="8" type="ORF">EDC44_11125</name>
</gene>
<keyword evidence="5 7" id="KW-1133">Transmembrane helix</keyword>
<dbReference type="PANTHER" id="PTHR36838:SF1">
    <property type="entry name" value="SLR1864 PROTEIN"/>
    <property type="match status" value="1"/>
</dbReference>
<dbReference type="InterPro" id="IPR004776">
    <property type="entry name" value="Mem_transp_PIN-like"/>
</dbReference>
<feature type="transmembrane region" description="Helical" evidence="7">
    <location>
        <begin position="286"/>
        <end position="308"/>
    </location>
</feature>
<dbReference type="GO" id="GO:0055085">
    <property type="term" value="P:transmembrane transport"/>
    <property type="evidence" value="ECO:0007669"/>
    <property type="project" value="InterPro"/>
</dbReference>
<dbReference type="Pfam" id="PF03547">
    <property type="entry name" value="Mem_trans"/>
    <property type="match status" value="1"/>
</dbReference>
<keyword evidence="6 7" id="KW-0472">Membrane</keyword>
<evidence type="ECO:0000256" key="5">
    <source>
        <dbReference type="ARBA" id="ARBA00022989"/>
    </source>
</evidence>
<keyword evidence="4 7" id="KW-0812">Transmembrane</keyword>
<feature type="transmembrane region" description="Helical" evidence="7">
    <location>
        <begin position="124"/>
        <end position="146"/>
    </location>
</feature>
<comment type="caution">
    <text evidence="8">The sequence shown here is derived from an EMBL/GenBank/DDBJ whole genome shotgun (WGS) entry which is preliminary data.</text>
</comment>